<name>A0ABM0K951_APLCA</name>
<dbReference type="RefSeq" id="XP_005111834.2">
    <property type="nucleotide sequence ID" value="XM_005111777.3"/>
</dbReference>
<reference evidence="3" key="1">
    <citation type="submission" date="2025-08" db="UniProtKB">
        <authorList>
            <consortium name="RefSeq"/>
        </authorList>
    </citation>
    <scope>IDENTIFICATION</scope>
</reference>
<protein>
    <submittedName>
        <fullName evidence="3">Headcase protein</fullName>
    </submittedName>
</protein>
<proteinExistence type="predicted"/>
<dbReference type="GeneID" id="101858983"/>
<feature type="compositionally biased region" description="Basic and acidic residues" evidence="1">
    <location>
        <begin position="32"/>
        <end position="45"/>
    </location>
</feature>
<evidence type="ECO:0000256" key="1">
    <source>
        <dbReference type="SAM" id="MobiDB-lite"/>
    </source>
</evidence>
<evidence type="ECO:0000313" key="2">
    <source>
        <dbReference type="Proteomes" id="UP000694888"/>
    </source>
</evidence>
<organism evidence="2 3">
    <name type="scientific">Aplysia californica</name>
    <name type="common">California sea hare</name>
    <dbReference type="NCBI Taxonomy" id="6500"/>
    <lineage>
        <taxon>Eukaryota</taxon>
        <taxon>Metazoa</taxon>
        <taxon>Spiralia</taxon>
        <taxon>Lophotrochozoa</taxon>
        <taxon>Mollusca</taxon>
        <taxon>Gastropoda</taxon>
        <taxon>Heterobranchia</taxon>
        <taxon>Euthyneura</taxon>
        <taxon>Tectipleura</taxon>
        <taxon>Aplysiida</taxon>
        <taxon>Aplysioidea</taxon>
        <taxon>Aplysiidae</taxon>
        <taxon>Aplysia</taxon>
    </lineage>
</organism>
<accession>A0ABM0K951</accession>
<evidence type="ECO:0000313" key="3">
    <source>
        <dbReference type="RefSeq" id="XP_005111834.2"/>
    </source>
</evidence>
<keyword evidence="2" id="KW-1185">Reference proteome</keyword>
<feature type="compositionally biased region" description="Low complexity" evidence="1">
    <location>
        <begin position="17"/>
        <end position="31"/>
    </location>
</feature>
<gene>
    <name evidence="3" type="primary">LOC101858983</name>
</gene>
<sequence>MVKRQQEEMARHRQEVARQYQQKQQQAAQARRQVEARAAAEAELRAQQEKAKYEANMRAYARAQAATVAKMAQANQQALQNPSVNMPQPGQTMGQPTAQTSTNRPASNSFLDNFTGGAQTAITTGQNNVNNVNNLVQPPTAPTNQNTQGFFSASKNDPLSGSIANQVDSFASANPYSVAAAQQNVYSKLQPTSLPNRPQYIPNTNFPQQPLAPSPQFSNVAPRFQPINKNVNYNAPPNLPSLSQPRQPAGAFYPQRPMVAAGVPSPYQTATRYPSLYSAQQASWQRQTANQRQAGPMDQYMMYHMFQTAA</sequence>
<feature type="region of interest" description="Disordered" evidence="1">
    <location>
        <begin position="1"/>
        <end position="45"/>
    </location>
</feature>
<feature type="compositionally biased region" description="Basic and acidic residues" evidence="1">
    <location>
        <begin position="1"/>
        <end position="16"/>
    </location>
</feature>
<dbReference type="Proteomes" id="UP000694888">
    <property type="component" value="Unplaced"/>
</dbReference>
<feature type="region of interest" description="Disordered" evidence="1">
    <location>
        <begin position="81"/>
        <end position="109"/>
    </location>
</feature>